<dbReference type="AlphaFoldDB" id="A0ABD1MZ00"/>
<sequence length="51" mass="5866">MKGIPLFTDYLKTIQFDGLKGSIRDFSEVGKMLKQESCFAKARFNLMYGKI</sequence>
<proteinExistence type="predicted"/>
<dbReference type="EMBL" id="JBGMDY010000003">
    <property type="protein sequence ID" value="KAL2341067.1"/>
    <property type="molecule type" value="Genomic_DNA"/>
</dbReference>
<dbReference type="Proteomes" id="UP001603857">
    <property type="component" value="Unassembled WGS sequence"/>
</dbReference>
<keyword evidence="2" id="KW-1185">Reference proteome</keyword>
<organism evidence="1 2">
    <name type="scientific">Flemingia macrophylla</name>
    <dbReference type="NCBI Taxonomy" id="520843"/>
    <lineage>
        <taxon>Eukaryota</taxon>
        <taxon>Viridiplantae</taxon>
        <taxon>Streptophyta</taxon>
        <taxon>Embryophyta</taxon>
        <taxon>Tracheophyta</taxon>
        <taxon>Spermatophyta</taxon>
        <taxon>Magnoliopsida</taxon>
        <taxon>eudicotyledons</taxon>
        <taxon>Gunneridae</taxon>
        <taxon>Pentapetalae</taxon>
        <taxon>rosids</taxon>
        <taxon>fabids</taxon>
        <taxon>Fabales</taxon>
        <taxon>Fabaceae</taxon>
        <taxon>Papilionoideae</taxon>
        <taxon>50 kb inversion clade</taxon>
        <taxon>NPAAA clade</taxon>
        <taxon>indigoferoid/millettioid clade</taxon>
        <taxon>Phaseoleae</taxon>
        <taxon>Flemingia</taxon>
    </lineage>
</organism>
<comment type="caution">
    <text evidence="1">The sequence shown here is derived from an EMBL/GenBank/DDBJ whole genome shotgun (WGS) entry which is preliminary data.</text>
</comment>
<evidence type="ECO:0000313" key="2">
    <source>
        <dbReference type="Proteomes" id="UP001603857"/>
    </source>
</evidence>
<name>A0ABD1MZ00_9FABA</name>
<accession>A0ABD1MZ00</accession>
<evidence type="ECO:0000313" key="1">
    <source>
        <dbReference type="EMBL" id="KAL2341067.1"/>
    </source>
</evidence>
<gene>
    <name evidence="1" type="ORF">Fmac_009007</name>
</gene>
<protein>
    <submittedName>
        <fullName evidence="1">Uncharacterized protein</fullName>
    </submittedName>
</protein>
<reference evidence="1 2" key="1">
    <citation type="submission" date="2024-08" db="EMBL/GenBank/DDBJ databases">
        <title>Insights into the chromosomal genome structure of Flemingia macrophylla.</title>
        <authorList>
            <person name="Ding Y."/>
            <person name="Zhao Y."/>
            <person name="Bi W."/>
            <person name="Wu M."/>
            <person name="Zhao G."/>
            <person name="Gong Y."/>
            <person name="Li W."/>
            <person name="Zhang P."/>
        </authorList>
    </citation>
    <scope>NUCLEOTIDE SEQUENCE [LARGE SCALE GENOMIC DNA]</scope>
    <source>
        <strain evidence="1">DYQJB</strain>
        <tissue evidence="1">Leaf</tissue>
    </source>
</reference>